<evidence type="ECO:0000313" key="13">
    <source>
        <dbReference type="Proteomes" id="UP000285146"/>
    </source>
</evidence>
<dbReference type="GO" id="GO:0005524">
    <property type="term" value="F:ATP binding"/>
    <property type="evidence" value="ECO:0007669"/>
    <property type="project" value="UniProtKB-KW"/>
</dbReference>
<feature type="region of interest" description="Disordered" evidence="9">
    <location>
        <begin position="1"/>
        <end position="42"/>
    </location>
</feature>
<evidence type="ECO:0000256" key="9">
    <source>
        <dbReference type="SAM" id="MobiDB-lite"/>
    </source>
</evidence>
<evidence type="ECO:0000256" key="1">
    <source>
        <dbReference type="ARBA" id="ARBA00004141"/>
    </source>
</evidence>
<dbReference type="InterPro" id="IPR013525">
    <property type="entry name" value="ABC2_TM"/>
</dbReference>
<evidence type="ECO:0000256" key="7">
    <source>
        <dbReference type="ARBA" id="ARBA00022989"/>
    </source>
</evidence>
<evidence type="ECO:0000256" key="4">
    <source>
        <dbReference type="ARBA" id="ARBA00022692"/>
    </source>
</evidence>
<dbReference type="InParanoid" id="A0A423WSJ9"/>
<dbReference type="InterPro" id="IPR034003">
    <property type="entry name" value="ABCG_PDR_2"/>
</dbReference>
<evidence type="ECO:0000259" key="11">
    <source>
        <dbReference type="PROSITE" id="PS50893"/>
    </source>
</evidence>
<evidence type="ECO:0000256" key="5">
    <source>
        <dbReference type="ARBA" id="ARBA00022741"/>
    </source>
</evidence>
<dbReference type="GO" id="GO:0016020">
    <property type="term" value="C:membrane"/>
    <property type="evidence" value="ECO:0007669"/>
    <property type="project" value="UniProtKB-SubCell"/>
</dbReference>
<keyword evidence="8 10" id="KW-0472">Membrane</keyword>
<feature type="transmembrane region" description="Helical" evidence="10">
    <location>
        <begin position="1273"/>
        <end position="1293"/>
    </location>
</feature>
<feature type="region of interest" description="Disordered" evidence="9">
    <location>
        <begin position="723"/>
        <end position="756"/>
    </location>
</feature>
<dbReference type="FunFam" id="3.40.50.300:FF:000054">
    <property type="entry name" value="ABC multidrug transporter atrF"/>
    <property type="match status" value="1"/>
</dbReference>
<dbReference type="GO" id="GO:0016887">
    <property type="term" value="F:ATP hydrolysis activity"/>
    <property type="evidence" value="ECO:0007669"/>
    <property type="project" value="InterPro"/>
</dbReference>
<dbReference type="Gene3D" id="3.40.50.300">
    <property type="entry name" value="P-loop containing nucleotide triphosphate hydrolases"/>
    <property type="match status" value="2"/>
</dbReference>
<dbReference type="InterPro" id="IPR034001">
    <property type="entry name" value="ABCG_PDR_1"/>
</dbReference>
<feature type="transmembrane region" description="Helical" evidence="10">
    <location>
        <begin position="464"/>
        <end position="484"/>
    </location>
</feature>
<dbReference type="Pfam" id="PF00005">
    <property type="entry name" value="ABC_tran"/>
    <property type="match status" value="2"/>
</dbReference>
<feature type="domain" description="ABC transporter" evidence="11">
    <location>
        <begin position="764"/>
        <end position="1006"/>
    </location>
</feature>
<dbReference type="InterPro" id="IPR043926">
    <property type="entry name" value="ABCG_dom"/>
</dbReference>
<feature type="transmembrane region" description="Helical" evidence="10">
    <location>
        <begin position="1169"/>
        <end position="1200"/>
    </location>
</feature>
<keyword evidence="4 10" id="KW-0812">Transmembrane</keyword>
<dbReference type="InterPro" id="IPR027417">
    <property type="entry name" value="P-loop_NTPase"/>
</dbReference>
<comment type="similarity">
    <text evidence="2">Belongs to the ABC transporter superfamily. ABCG family. PDR (TC 3.A.1.205) subfamily.</text>
</comment>
<reference evidence="12 13" key="1">
    <citation type="submission" date="2015-09" db="EMBL/GenBank/DDBJ databases">
        <title>Host preference determinants of Valsa canker pathogens revealed by comparative genomics.</title>
        <authorList>
            <person name="Yin Z."/>
            <person name="Huang L."/>
        </authorList>
    </citation>
    <scope>NUCLEOTIDE SEQUENCE [LARGE SCALE GENOMIC DNA]</scope>
    <source>
        <strain evidence="12 13">SXYLt</strain>
    </source>
</reference>
<dbReference type="InterPro" id="IPR010929">
    <property type="entry name" value="PDR_CDR_ABC"/>
</dbReference>
<keyword evidence="6" id="KW-0067">ATP-binding</keyword>
<feature type="transmembrane region" description="Helical" evidence="10">
    <location>
        <begin position="568"/>
        <end position="590"/>
    </location>
</feature>
<dbReference type="Proteomes" id="UP000285146">
    <property type="component" value="Unassembled WGS sequence"/>
</dbReference>
<dbReference type="Pfam" id="PF06422">
    <property type="entry name" value="PDR_CDR"/>
    <property type="match status" value="1"/>
</dbReference>
<dbReference type="PROSITE" id="PS50893">
    <property type="entry name" value="ABC_TRANSPORTER_2"/>
    <property type="match status" value="2"/>
</dbReference>
<dbReference type="InterPro" id="IPR003593">
    <property type="entry name" value="AAA+_ATPase"/>
</dbReference>
<feature type="compositionally biased region" description="Polar residues" evidence="9">
    <location>
        <begin position="1"/>
        <end position="30"/>
    </location>
</feature>
<feature type="transmembrane region" description="Helical" evidence="10">
    <location>
        <begin position="431"/>
        <end position="452"/>
    </location>
</feature>
<feature type="transmembrane region" description="Helical" evidence="10">
    <location>
        <begin position="1103"/>
        <end position="1121"/>
    </location>
</feature>
<dbReference type="SMART" id="SM00382">
    <property type="entry name" value="AAA"/>
    <property type="match status" value="2"/>
</dbReference>
<dbReference type="STRING" id="1230097.A0A423WSJ9"/>
<comment type="subcellular location">
    <subcellularLocation>
        <location evidence="1">Membrane</location>
        <topology evidence="1">Multi-pass membrane protein</topology>
    </subcellularLocation>
</comment>
<evidence type="ECO:0000256" key="8">
    <source>
        <dbReference type="ARBA" id="ARBA00023136"/>
    </source>
</evidence>
<accession>A0A423WSJ9</accession>
<feature type="transmembrane region" description="Helical" evidence="10">
    <location>
        <begin position="1239"/>
        <end position="1261"/>
    </location>
</feature>
<keyword evidence="13" id="KW-1185">Reference proteome</keyword>
<name>A0A423WSJ9_9PEZI</name>
<dbReference type="CDD" id="cd03233">
    <property type="entry name" value="ABCG_PDR_domain1"/>
    <property type="match status" value="1"/>
</dbReference>
<evidence type="ECO:0000256" key="2">
    <source>
        <dbReference type="ARBA" id="ARBA00006012"/>
    </source>
</evidence>
<feature type="transmembrane region" description="Helical" evidence="10">
    <location>
        <begin position="680"/>
        <end position="702"/>
    </location>
</feature>
<dbReference type="GO" id="GO:0140359">
    <property type="term" value="F:ABC-type transporter activity"/>
    <property type="evidence" value="ECO:0007669"/>
    <property type="project" value="InterPro"/>
</dbReference>
<dbReference type="SUPFAM" id="SSF52540">
    <property type="entry name" value="P-loop containing nucleoside triphosphate hydrolases"/>
    <property type="match status" value="2"/>
</dbReference>
<comment type="caution">
    <text evidence="12">The sequence shown here is derived from an EMBL/GenBank/DDBJ whole genome shotgun (WGS) entry which is preliminary data.</text>
</comment>
<dbReference type="CDD" id="cd03232">
    <property type="entry name" value="ABCG_PDR_domain2"/>
    <property type="match status" value="1"/>
</dbReference>
<keyword evidence="5" id="KW-0547">Nucleotide-binding</keyword>
<sequence>MAQDPPMTSSSNQTWVGGSSGDMASNTSFEGQKGNDRHADPGLTVTFKDVGIEVHGLGEDYGPTFTSVVRDLLPSFGRGSKSARGVSGQVRPGEMLLVLGRPGSGCTSLLKIITNMRDEFYKVSGDVRYGNLGPKQARQFRHKIAMNTEDDMHFPTLKVSETMEFAYFTKSPRTKPENVSSDDDYVDIMTKQTLSSLGIEHTADTMVGNEFVRGVSGGERKRVSVAEVLSTQAVLQCWDNSTRGLDASNALDFAKVLRKAADTQQKSVVATLYQAGNGIFNLFDNVLVLAEGREIYYGPTSMARKYFEDMGFKCAPGANIADFLTSVAVHTERTILPGYEGKVPDTAEEFDSAYKQSTIFAEMMARLDSTDEQALAAEVENLQRLRELEKKRSLPFTSRETSSYQVSFARQVMACTVRQFRIIWGDRLTKILQLVSALIVGLVAGSLFYGLTDTTKSIMVRQGAIFYPILFFGLNTMAEVTASFEGRPIISRHKRFSFARPSAHAIACVALDIPLLVILFSLFEIPYYFMVSFRMEASGFFTQWFVLILITLCLTSFFRMVGAWCKVFGLASQISGWSMMVLMVYAGYLVPVPKMHVWFRWISYINPVTYAYNALVGSDIAPLIMQCVEPQYVPYGAGYEDPAYRSCTLAGSTPGSSSLSGEDYLVAGYGAFTQHVWNNVGIIIGFWIFFSFMAAIGFEVNLQGGAGSKVLFNRSSRMKELAESHDVEKIGHGSSGASATDETRAEKGDTEVDNDTPKAGQTIFTFRDISYFVHHAGKDKQLLQDVSGFVKPGKLVALMGSSGAGKTTLMDVLAQRKDSGRLEGHIKVNGKPQGISFQRETGYCEQNDVHEPTATVREALLFSARLRQSHKVPDAEKVAYVEEIMELLELTPLQHAIVGTPGSGLSIEQRKRLTIGTELVAKPSLLFLDEPTSGLDGQSAYEICRFMRKLASAGQTIIATIHQPSAALFETFDVLLLLARGGRTTYFGPTGKDSADVLEYFAQNGAPCPPETNPAEHIVDVVQGRLGTDADWPQIWTDSHQRQQAMDELAQLESVQPTSEGADEADDERQRDFATPLSYQISMVTRRQLTALWRNPDYIWNKIGLHVSNALFGGFTFWMIGNGSFDMQLRLMSIFNFTFVAPGCMNQMQPLFIHNRNIFETREKKSKTYKWLAFISAQLLAEIPWLVLCGTLYFCCWYFTSGFPVTASKSGQVYLEMLLYEFLYTSIGQAIAAYSPNELFAALANPVLIGCGLIPFSGVLVPYYQMQAFWRYWLYYLNPFSYMVGALVTPVVWDAKVECLKSELASIPLPSNTTCGEYMSDFLASATGYVVDPSSATSCEYCEYKQGSDYLKTLNINARYYGWRDVSSPLLLPLLLPYVSPTPPLPPLGPGLSMNL</sequence>
<dbReference type="EMBL" id="LKEB01000042">
    <property type="protein sequence ID" value="ROW06330.1"/>
    <property type="molecule type" value="Genomic_DNA"/>
</dbReference>
<feature type="domain" description="ABC transporter" evidence="11">
    <location>
        <begin position="67"/>
        <end position="316"/>
    </location>
</feature>
<dbReference type="Pfam" id="PF19055">
    <property type="entry name" value="ABC2_membrane_7"/>
    <property type="match status" value="1"/>
</dbReference>
<evidence type="ECO:0000256" key="10">
    <source>
        <dbReference type="SAM" id="Phobius"/>
    </source>
</evidence>
<feature type="compositionally biased region" description="Basic and acidic residues" evidence="9">
    <location>
        <begin position="741"/>
        <end position="750"/>
    </location>
</feature>
<feature type="transmembrane region" description="Helical" evidence="10">
    <location>
        <begin position="505"/>
        <end position="529"/>
    </location>
</feature>
<evidence type="ECO:0000256" key="6">
    <source>
        <dbReference type="ARBA" id="ARBA00022840"/>
    </source>
</evidence>
<keyword evidence="7 10" id="KW-1133">Transmembrane helix</keyword>
<keyword evidence="3" id="KW-0813">Transport</keyword>
<gene>
    <name evidence="12" type="ORF">VPNG_07538</name>
</gene>
<protein>
    <recommendedName>
        <fullName evidence="11">ABC transporter domain-containing protein</fullName>
    </recommendedName>
</protein>
<dbReference type="Pfam" id="PF01061">
    <property type="entry name" value="ABC2_membrane"/>
    <property type="match status" value="2"/>
</dbReference>
<dbReference type="InterPro" id="IPR017871">
    <property type="entry name" value="ABC_transporter-like_CS"/>
</dbReference>
<evidence type="ECO:0000256" key="3">
    <source>
        <dbReference type="ARBA" id="ARBA00022448"/>
    </source>
</evidence>
<organism evidence="12 13">
    <name type="scientific">Cytospora leucostoma</name>
    <dbReference type="NCBI Taxonomy" id="1230097"/>
    <lineage>
        <taxon>Eukaryota</taxon>
        <taxon>Fungi</taxon>
        <taxon>Dikarya</taxon>
        <taxon>Ascomycota</taxon>
        <taxon>Pezizomycotina</taxon>
        <taxon>Sordariomycetes</taxon>
        <taxon>Sordariomycetidae</taxon>
        <taxon>Diaporthales</taxon>
        <taxon>Cytosporaceae</taxon>
        <taxon>Cytospora</taxon>
    </lineage>
</organism>
<dbReference type="InterPro" id="IPR003439">
    <property type="entry name" value="ABC_transporter-like_ATP-bd"/>
</dbReference>
<feature type="transmembrane region" description="Helical" evidence="10">
    <location>
        <begin position="541"/>
        <end position="561"/>
    </location>
</feature>
<evidence type="ECO:0000313" key="12">
    <source>
        <dbReference type="EMBL" id="ROW06330.1"/>
    </source>
</evidence>
<proteinExistence type="inferred from homology"/>
<dbReference type="PROSITE" id="PS00211">
    <property type="entry name" value="ABC_TRANSPORTER_1"/>
    <property type="match status" value="1"/>
</dbReference>
<dbReference type="OrthoDB" id="245989at2759"/>
<dbReference type="PANTHER" id="PTHR19241">
    <property type="entry name" value="ATP-BINDING CASSETTE TRANSPORTER"/>
    <property type="match status" value="1"/>
</dbReference>